<feature type="domain" description="RecX first three-helical" evidence="8">
    <location>
        <begin position="62"/>
        <end position="101"/>
    </location>
</feature>
<evidence type="ECO:0000256" key="1">
    <source>
        <dbReference type="ARBA" id="ARBA00004496"/>
    </source>
</evidence>
<dbReference type="OrthoDB" id="5421057at2"/>
<comment type="similarity">
    <text evidence="2 5">Belongs to the RecX family.</text>
</comment>
<organism evidence="9 10">
    <name type="scientific">Clostridium vincentii</name>
    <dbReference type="NCBI Taxonomy" id="52704"/>
    <lineage>
        <taxon>Bacteria</taxon>
        <taxon>Bacillati</taxon>
        <taxon>Bacillota</taxon>
        <taxon>Clostridia</taxon>
        <taxon>Eubacteriales</taxon>
        <taxon>Clostridiaceae</taxon>
        <taxon>Clostridium</taxon>
    </lineage>
</organism>
<comment type="function">
    <text evidence="5">Modulates RecA activity.</text>
</comment>
<feature type="domain" description="RecX second three-helical" evidence="6">
    <location>
        <begin position="108"/>
        <end position="145"/>
    </location>
</feature>
<dbReference type="PANTHER" id="PTHR33602:SF1">
    <property type="entry name" value="REGULATORY PROTEIN RECX FAMILY PROTEIN"/>
    <property type="match status" value="1"/>
</dbReference>
<dbReference type="AlphaFoldDB" id="A0A2T0BDP4"/>
<dbReference type="InterPro" id="IPR003783">
    <property type="entry name" value="Regulatory_RecX"/>
</dbReference>
<evidence type="ECO:0000313" key="9">
    <source>
        <dbReference type="EMBL" id="PRR81952.1"/>
    </source>
</evidence>
<dbReference type="GO" id="GO:0006282">
    <property type="term" value="P:regulation of DNA repair"/>
    <property type="evidence" value="ECO:0007669"/>
    <property type="project" value="UniProtKB-UniRule"/>
</dbReference>
<dbReference type="Pfam" id="PF02631">
    <property type="entry name" value="RecX_HTH2"/>
    <property type="match status" value="1"/>
</dbReference>
<reference evidence="9 10" key="1">
    <citation type="submission" date="2018-03" db="EMBL/GenBank/DDBJ databases">
        <title>Genome sequence of Clostridium vincentii DSM 10228.</title>
        <authorList>
            <person name="Poehlein A."/>
            <person name="Daniel R."/>
        </authorList>
    </citation>
    <scope>NUCLEOTIDE SEQUENCE [LARGE SCALE GENOMIC DNA]</scope>
    <source>
        <strain evidence="9 10">DSM 10228</strain>
    </source>
</reference>
<evidence type="ECO:0000256" key="4">
    <source>
        <dbReference type="ARBA" id="ARBA00022490"/>
    </source>
</evidence>
<dbReference type="Pfam" id="PF21981">
    <property type="entry name" value="RecX_HTH3"/>
    <property type="match status" value="1"/>
</dbReference>
<dbReference type="InterPro" id="IPR053924">
    <property type="entry name" value="RecX_HTH_2nd"/>
</dbReference>
<dbReference type="EMBL" id="PVXQ01000022">
    <property type="protein sequence ID" value="PRR81952.1"/>
    <property type="molecule type" value="Genomic_DNA"/>
</dbReference>
<dbReference type="HAMAP" id="MF_01114">
    <property type="entry name" value="RecX"/>
    <property type="match status" value="1"/>
</dbReference>
<evidence type="ECO:0000259" key="8">
    <source>
        <dbReference type="Pfam" id="PF21982"/>
    </source>
</evidence>
<gene>
    <name evidence="5 9" type="primary">recX</name>
    <name evidence="9" type="ORF">CLVI_21600</name>
</gene>
<evidence type="ECO:0000259" key="6">
    <source>
        <dbReference type="Pfam" id="PF02631"/>
    </source>
</evidence>
<dbReference type="InterPro" id="IPR053926">
    <property type="entry name" value="RecX_HTH_1st"/>
</dbReference>
<dbReference type="RefSeq" id="WP_106060118.1">
    <property type="nucleotide sequence ID" value="NZ_PVXQ01000022.1"/>
</dbReference>
<evidence type="ECO:0000256" key="2">
    <source>
        <dbReference type="ARBA" id="ARBA00009695"/>
    </source>
</evidence>
<dbReference type="GO" id="GO:0005737">
    <property type="term" value="C:cytoplasm"/>
    <property type="evidence" value="ECO:0007669"/>
    <property type="project" value="UniProtKB-SubCell"/>
</dbReference>
<comment type="subcellular location">
    <subcellularLocation>
        <location evidence="1 5">Cytoplasm</location>
    </subcellularLocation>
</comment>
<dbReference type="PANTHER" id="PTHR33602">
    <property type="entry name" value="REGULATORY PROTEIN RECX FAMILY PROTEIN"/>
    <property type="match status" value="1"/>
</dbReference>
<comment type="caution">
    <text evidence="9">The sequence shown here is derived from an EMBL/GenBank/DDBJ whole genome shotgun (WGS) entry which is preliminary data.</text>
</comment>
<dbReference type="NCBIfam" id="NF001058">
    <property type="entry name" value="PRK00117.4-1"/>
    <property type="match status" value="1"/>
</dbReference>
<evidence type="ECO:0000259" key="7">
    <source>
        <dbReference type="Pfam" id="PF21981"/>
    </source>
</evidence>
<name>A0A2T0BDP4_9CLOT</name>
<sequence length="215" mass="25532">MGKITRIDVQKRNKERFNIYIDEVYAFSVNGELVYTEKLEVNGEVDEEKLHKIAFKENLSKCKNTALRIIERSYKTEMEIKEKLIEKGYDLESILPTVDFLKEYSFIDDKEYIKLYIKDRIRRQGSQKIKYALIRKGIDPNEIEDNLTNINKEQEKDVALELVKKKYSQLVNREKDIYKISSKLYRFLVGRGYDYTLAKDVIKKTMNMDDIEGID</sequence>
<evidence type="ECO:0000256" key="3">
    <source>
        <dbReference type="ARBA" id="ARBA00018111"/>
    </source>
</evidence>
<dbReference type="InterPro" id="IPR036388">
    <property type="entry name" value="WH-like_DNA-bd_sf"/>
</dbReference>
<proteinExistence type="inferred from homology"/>
<dbReference type="Pfam" id="PF21982">
    <property type="entry name" value="RecX_HTH1"/>
    <property type="match status" value="1"/>
</dbReference>
<feature type="domain" description="RecX third three-helical" evidence="7">
    <location>
        <begin position="155"/>
        <end position="202"/>
    </location>
</feature>
<evidence type="ECO:0000313" key="10">
    <source>
        <dbReference type="Proteomes" id="UP000239471"/>
    </source>
</evidence>
<accession>A0A2T0BDP4</accession>
<keyword evidence="10" id="KW-1185">Reference proteome</keyword>
<dbReference type="InterPro" id="IPR053925">
    <property type="entry name" value="RecX_HTH_3rd"/>
</dbReference>
<evidence type="ECO:0000256" key="5">
    <source>
        <dbReference type="HAMAP-Rule" id="MF_01114"/>
    </source>
</evidence>
<dbReference type="Proteomes" id="UP000239471">
    <property type="component" value="Unassembled WGS sequence"/>
</dbReference>
<protein>
    <recommendedName>
        <fullName evidence="3 5">Regulatory protein RecX</fullName>
    </recommendedName>
</protein>
<dbReference type="Gene3D" id="1.10.10.10">
    <property type="entry name" value="Winged helix-like DNA-binding domain superfamily/Winged helix DNA-binding domain"/>
    <property type="match status" value="3"/>
</dbReference>
<keyword evidence="4 5" id="KW-0963">Cytoplasm</keyword>